<dbReference type="HOGENOM" id="CLU_3004805_0_0_0"/>
<proteinExistence type="predicted"/>
<dbReference type="Proteomes" id="UP000030700">
    <property type="component" value="Unassembled WGS sequence"/>
</dbReference>
<sequence>MGVCSFLPPVLVVYRKNPLTPTPARRMVSLRELIRENHQTTARHHFIEKMTDIMKR</sequence>
<reference evidence="1" key="1">
    <citation type="journal article" date="2015" name="PeerJ">
        <title>First genomic representation of candidate bacterial phylum KSB3 points to enhanced environmental sensing as a trigger of wastewater bulking.</title>
        <authorList>
            <person name="Sekiguchi Y."/>
            <person name="Ohashi A."/>
            <person name="Parks D.H."/>
            <person name="Yamauchi T."/>
            <person name="Tyson G.W."/>
            <person name="Hugenholtz P."/>
        </authorList>
    </citation>
    <scope>NUCLEOTIDE SEQUENCE [LARGE SCALE GENOMIC DNA]</scope>
</reference>
<accession>A0A081BQW1</accession>
<dbReference type="EMBL" id="DF820460">
    <property type="protein sequence ID" value="GAK53792.1"/>
    <property type="molecule type" value="Genomic_DNA"/>
</dbReference>
<name>A0A081BQW1_9BACT</name>
<evidence type="ECO:0000313" key="2">
    <source>
        <dbReference type="Proteomes" id="UP000030700"/>
    </source>
</evidence>
<dbReference type="AlphaFoldDB" id="A0A081BQW1"/>
<keyword evidence="2" id="KW-1185">Reference proteome</keyword>
<evidence type="ECO:0000313" key="1">
    <source>
        <dbReference type="EMBL" id="GAK53792.1"/>
    </source>
</evidence>
<organism evidence="1">
    <name type="scientific">Candidatus Moduliflexus flocculans</name>
    <dbReference type="NCBI Taxonomy" id="1499966"/>
    <lineage>
        <taxon>Bacteria</taxon>
        <taxon>Candidatus Moduliflexota</taxon>
        <taxon>Candidatus Moduliflexia</taxon>
        <taxon>Candidatus Moduliflexales</taxon>
        <taxon>Candidatus Moduliflexaceae</taxon>
    </lineage>
</organism>
<dbReference type="STRING" id="1499966.U14_05066"/>
<gene>
    <name evidence="1" type="ORF">U14_05066</name>
</gene>
<protein>
    <submittedName>
        <fullName evidence="1">Uncharacterized protein</fullName>
    </submittedName>
</protein>